<dbReference type="InterPro" id="IPR032675">
    <property type="entry name" value="LRR_dom_sf"/>
</dbReference>
<dbReference type="AlphaFoldDB" id="A0ABD1GBW0"/>
<evidence type="ECO:0000256" key="7">
    <source>
        <dbReference type="ARBA" id="ARBA00022692"/>
    </source>
</evidence>
<dbReference type="SUPFAM" id="SSF56112">
    <property type="entry name" value="Protein kinase-like (PK-like)"/>
    <property type="match status" value="1"/>
</dbReference>
<keyword evidence="5" id="KW-0433">Leucine-rich repeat</keyword>
<keyword evidence="12 17" id="KW-0067">ATP-binding</keyword>
<dbReference type="SUPFAM" id="SSF52058">
    <property type="entry name" value="L domain-like"/>
    <property type="match status" value="1"/>
</dbReference>
<evidence type="ECO:0000256" key="13">
    <source>
        <dbReference type="ARBA" id="ARBA00022989"/>
    </source>
</evidence>
<evidence type="ECO:0000256" key="1">
    <source>
        <dbReference type="ARBA" id="ARBA00004479"/>
    </source>
</evidence>
<reference evidence="21 22" key="1">
    <citation type="submission" date="2024-06" db="EMBL/GenBank/DDBJ databases">
        <title>A chromosome level genome sequence of Diviner's sage (Salvia divinorum).</title>
        <authorList>
            <person name="Ford S.A."/>
            <person name="Ro D.-K."/>
            <person name="Ness R.W."/>
            <person name="Phillips M.A."/>
        </authorList>
    </citation>
    <scope>NUCLEOTIDE SEQUENCE [LARGE SCALE GENOMIC DNA]</scope>
    <source>
        <strain evidence="21">SAF-2024a</strain>
        <tissue evidence="21">Leaf</tissue>
    </source>
</reference>
<dbReference type="GO" id="GO:0004674">
    <property type="term" value="F:protein serine/threonine kinase activity"/>
    <property type="evidence" value="ECO:0007669"/>
    <property type="project" value="UniProtKB-KW"/>
</dbReference>
<evidence type="ECO:0000256" key="19">
    <source>
        <dbReference type="SAM" id="SignalP"/>
    </source>
</evidence>
<keyword evidence="10 17" id="KW-0547">Nucleotide-binding</keyword>
<evidence type="ECO:0000256" key="15">
    <source>
        <dbReference type="ARBA" id="ARBA00023170"/>
    </source>
</evidence>
<keyword evidence="11" id="KW-0418">Kinase</keyword>
<evidence type="ECO:0000313" key="21">
    <source>
        <dbReference type="EMBL" id="KAL1541581.1"/>
    </source>
</evidence>
<keyword evidence="16" id="KW-0325">Glycoprotein</keyword>
<dbReference type="FunFam" id="3.80.10.10:FF:000101">
    <property type="entry name" value="LRR receptor-like serine/threonine-protein kinase ERECTA"/>
    <property type="match status" value="1"/>
</dbReference>
<dbReference type="PROSITE" id="PS50011">
    <property type="entry name" value="PROTEIN_KINASE_DOM"/>
    <property type="match status" value="1"/>
</dbReference>
<comment type="caution">
    <text evidence="21">The sequence shown here is derived from an EMBL/GenBank/DDBJ whole genome shotgun (WGS) entry which is preliminary data.</text>
</comment>
<keyword evidence="3" id="KW-0723">Serine/threonine-protein kinase</keyword>
<dbReference type="PROSITE" id="PS00108">
    <property type="entry name" value="PROTEIN_KINASE_ST"/>
    <property type="match status" value="1"/>
</dbReference>
<dbReference type="InterPro" id="IPR001611">
    <property type="entry name" value="Leu-rich_rpt"/>
</dbReference>
<keyword evidence="14 18" id="KW-0472">Membrane</keyword>
<evidence type="ECO:0000256" key="12">
    <source>
        <dbReference type="ARBA" id="ARBA00022840"/>
    </source>
</evidence>
<proteinExistence type="inferred from homology"/>
<dbReference type="Pfam" id="PF13855">
    <property type="entry name" value="LRR_8"/>
    <property type="match status" value="1"/>
</dbReference>
<feature type="transmembrane region" description="Helical" evidence="18">
    <location>
        <begin position="242"/>
        <end position="265"/>
    </location>
</feature>
<dbReference type="PANTHER" id="PTHR48056">
    <property type="entry name" value="LRR RECEPTOR-LIKE SERINE/THREONINE-PROTEIN KINASE-RELATED"/>
    <property type="match status" value="1"/>
</dbReference>
<keyword evidence="15" id="KW-0675">Receptor</keyword>
<protein>
    <submittedName>
        <fullName evidence="21">LRR receptor-like serine/threonine-protein kinase FEI 1</fullName>
    </submittedName>
</protein>
<feature type="domain" description="Protein kinase" evidence="20">
    <location>
        <begin position="311"/>
        <end position="583"/>
    </location>
</feature>
<evidence type="ECO:0000256" key="4">
    <source>
        <dbReference type="ARBA" id="ARBA00022553"/>
    </source>
</evidence>
<dbReference type="Proteomes" id="UP001567538">
    <property type="component" value="Unassembled WGS sequence"/>
</dbReference>
<evidence type="ECO:0000256" key="14">
    <source>
        <dbReference type="ARBA" id="ARBA00023136"/>
    </source>
</evidence>
<evidence type="ECO:0000256" key="18">
    <source>
        <dbReference type="SAM" id="Phobius"/>
    </source>
</evidence>
<keyword evidence="7 18" id="KW-0812">Transmembrane</keyword>
<dbReference type="InterPro" id="IPR008271">
    <property type="entry name" value="Ser/Thr_kinase_AS"/>
</dbReference>
<sequence>MKMGVSILVFLAALATSLLQDSSLAVSPDGLTLLEVKTSLNDSKNFLSNWNAIDESPCKWTGITCSPQDQRVISINLPYMQLGGFIPHSICKLDKLQRLALHQNSLHGFIPNEIAQCSELRALYLRANYFQGGIPSTIGNVSMLTILDLSSNTLKGAIPSSLGRLTRLAYLNLSSNFLSGEVPDVGVLSKFGSKSFFGNLDLCGQQVNKPCRTSLGFPAVLPHAESNEATVHKQPSHYIKGIVIGAVSMLGFGVIFLGFLLIWLLTKKERVAKKYTEVKKQVHQEARAKLITFHGDLPYPSCELVEKIESLEEEDVVGAGGFGTVYRMVMNDCGTFAVKKIDRTRQGSDQVFERELEILGSVKHRNLVNLRGYCRLSTARLLIYDYLAMGSLDYFLHDNIHEERQLNWNARLKIAIGSARGVAYLHHDCSPKIVHRDIKSSNILLDENLEPHVSDFGLAKLLVDEEAHVTTVVAGTFGYLAPEYLQSGRATEKSDVYSFGVLLLELVTGKRPTDPTFVQRGLNVVGWINTQNRVEDIVDRRCRDAAVETVDVLVEIAARCTDADPEERPTMQQVLQMLEQEVMSPCLSEFYESHSDKC</sequence>
<keyword evidence="4" id="KW-0597">Phosphoprotein</keyword>
<dbReference type="SMART" id="SM00220">
    <property type="entry name" value="S_TKc"/>
    <property type="match status" value="1"/>
</dbReference>
<accession>A0ABD1GBW0</accession>
<dbReference type="Gene3D" id="3.30.200.20">
    <property type="entry name" value="Phosphorylase Kinase, domain 1"/>
    <property type="match status" value="1"/>
</dbReference>
<evidence type="ECO:0000256" key="6">
    <source>
        <dbReference type="ARBA" id="ARBA00022679"/>
    </source>
</evidence>
<dbReference type="Pfam" id="PF00069">
    <property type="entry name" value="Pkinase"/>
    <property type="match status" value="1"/>
</dbReference>
<name>A0ABD1GBW0_SALDI</name>
<evidence type="ECO:0000259" key="20">
    <source>
        <dbReference type="PROSITE" id="PS50011"/>
    </source>
</evidence>
<keyword evidence="8 19" id="KW-0732">Signal</keyword>
<dbReference type="Gene3D" id="3.80.10.10">
    <property type="entry name" value="Ribonuclease Inhibitor"/>
    <property type="match status" value="1"/>
</dbReference>
<feature type="signal peptide" evidence="19">
    <location>
        <begin position="1"/>
        <end position="25"/>
    </location>
</feature>
<keyword evidence="22" id="KW-1185">Reference proteome</keyword>
<gene>
    <name evidence="21" type="ORF">AAHA92_25783</name>
</gene>
<keyword evidence="9" id="KW-0677">Repeat</keyword>
<evidence type="ECO:0000256" key="2">
    <source>
        <dbReference type="ARBA" id="ARBA00008684"/>
    </source>
</evidence>
<evidence type="ECO:0000256" key="3">
    <source>
        <dbReference type="ARBA" id="ARBA00022527"/>
    </source>
</evidence>
<evidence type="ECO:0000313" key="22">
    <source>
        <dbReference type="Proteomes" id="UP001567538"/>
    </source>
</evidence>
<dbReference type="InterPro" id="IPR050647">
    <property type="entry name" value="Plant_LRR-RLKs"/>
</dbReference>
<evidence type="ECO:0000256" key="17">
    <source>
        <dbReference type="PROSITE-ProRule" id="PRU10141"/>
    </source>
</evidence>
<evidence type="ECO:0000256" key="10">
    <source>
        <dbReference type="ARBA" id="ARBA00022741"/>
    </source>
</evidence>
<organism evidence="21 22">
    <name type="scientific">Salvia divinorum</name>
    <name type="common">Maria pastora</name>
    <name type="synonym">Diviner's sage</name>
    <dbReference type="NCBI Taxonomy" id="28513"/>
    <lineage>
        <taxon>Eukaryota</taxon>
        <taxon>Viridiplantae</taxon>
        <taxon>Streptophyta</taxon>
        <taxon>Embryophyta</taxon>
        <taxon>Tracheophyta</taxon>
        <taxon>Spermatophyta</taxon>
        <taxon>Magnoliopsida</taxon>
        <taxon>eudicotyledons</taxon>
        <taxon>Gunneridae</taxon>
        <taxon>Pentapetalae</taxon>
        <taxon>asterids</taxon>
        <taxon>lamiids</taxon>
        <taxon>Lamiales</taxon>
        <taxon>Lamiaceae</taxon>
        <taxon>Nepetoideae</taxon>
        <taxon>Mentheae</taxon>
        <taxon>Salviinae</taxon>
        <taxon>Salvia</taxon>
        <taxon>Salvia subgen. Calosphace</taxon>
    </lineage>
</organism>
<evidence type="ECO:0000256" key="9">
    <source>
        <dbReference type="ARBA" id="ARBA00022737"/>
    </source>
</evidence>
<dbReference type="InterPro" id="IPR013210">
    <property type="entry name" value="LRR_N_plant-typ"/>
</dbReference>
<feature type="chain" id="PRO_5044786291" evidence="19">
    <location>
        <begin position="26"/>
        <end position="598"/>
    </location>
</feature>
<dbReference type="Gene3D" id="1.10.510.10">
    <property type="entry name" value="Transferase(Phosphotransferase) domain 1"/>
    <property type="match status" value="1"/>
</dbReference>
<keyword evidence="6" id="KW-0808">Transferase</keyword>
<evidence type="ECO:0000256" key="5">
    <source>
        <dbReference type="ARBA" id="ARBA00022614"/>
    </source>
</evidence>
<keyword evidence="13 18" id="KW-1133">Transmembrane helix</keyword>
<dbReference type="FunFam" id="1.10.510.10:FF:000146">
    <property type="entry name" value="LRR receptor-like serine/threonine-protein kinase IOS1"/>
    <property type="match status" value="1"/>
</dbReference>
<evidence type="ECO:0000256" key="8">
    <source>
        <dbReference type="ARBA" id="ARBA00022729"/>
    </source>
</evidence>
<dbReference type="PROSITE" id="PS00107">
    <property type="entry name" value="PROTEIN_KINASE_ATP"/>
    <property type="match status" value="1"/>
</dbReference>
<evidence type="ECO:0000256" key="11">
    <source>
        <dbReference type="ARBA" id="ARBA00022777"/>
    </source>
</evidence>
<dbReference type="GO" id="GO:0005524">
    <property type="term" value="F:ATP binding"/>
    <property type="evidence" value="ECO:0007669"/>
    <property type="project" value="UniProtKB-UniRule"/>
</dbReference>
<dbReference type="InterPro" id="IPR000719">
    <property type="entry name" value="Prot_kinase_dom"/>
</dbReference>
<dbReference type="EMBL" id="JBEAFC010000009">
    <property type="protein sequence ID" value="KAL1541581.1"/>
    <property type="molecule type" value="Genomic_DNA"/>
</dbReference>
<dbReference type="PANTHER" id="PTHR48056:SF66">
    <property type="entry name" value="LRR RECEPTOR-LIKE SERINE_THREONINE-PROTEIN KINASE FEI 2"/>
    <property type="match status" value="1"/>
</dbReference>
<comment type="similarity">
    <text evidence="2">Belongs to the protein kinase superfamily. Ser/Thr protein kinase family.</text>
</comment>
<dbReference type="InterPro" id="IPR017441">
    <property type="entry name" value="Protein_kinase_ATP_BS"/>
</dbReference>
<dbReference type="Pfam" id="PF08263">
    <property type="entry name" value="LRRNT_2"/>
    <property type="match status" value="1"/>
</dbReference>
<feature type="binding site" evidence="17">
    <location>
        <position position="340"/>
    </location>
    <ligand>
        <name>ATP</name>
        <dbReference type="ChEBI" id="CHEBI:30616"/>
    </ligand>
</feature>
<comment type="subcellular location">
    <subcellularLocation>
        <location evidence="1">Membrane</location>
        <topology evidence="1">Single-pass type I membrane protein</topology>
    </subcellularLocation>
</comment>
<evidence type="ECO:0000256" key="16">
    <source>
        <dbReference type="ARBA" id="ARBA00023180"/>
    </source>
</evidence>
<dbReference type="GO" id="GO:0016020">
    <property type="term" value="C:membrane"/>
    <property type="evidence" value="ECO:0007669"/>
    <property type="project" value="UniProtKB-SubCell"/>
</dbReference>
<dbReference type="InterPro" id="IPR011009">
    <property type="entry name" value="Kinase-like_dom_sf"/>
</dbReference>